<dbReference type="AlphaFoldDB" id="A0A0N4ZIG5"/>
<comment type="similarity">
    <text evidence="1">Belongs to the glycine N-acyltransferase family.</text>
</comment>
<dbReference type="PANTHER" id="PTHR15298:SF1">
    <property type="entry name" value="GLYCINE N-ACYLTRANSFERASE-LIKE PROTEIN"/>
    <property type="match status" value="1"/>
</dbReference>
<dbReference type="InterPro" id="IPR010313">
    <property type="entry name" value="Glycine_N-acyltransferase"/>
</dbReference>
<evidence type="ECO:0000313" key="2">
    <source>
        <dbReference type="Proteomes" id="UP000038045"/>
    </source>
</evidence>
<evidence type="ECO:0000313" key="3">
    <source>
        <dbReference type="WBParaSite" id="PTRK_0000771900.1"/>
    </source>
</evidence>
<dbReference type="Proteomes" id="UP000038045">
    <property type="component" value="Unplaced"/>
</dbReference>
<dbReference type="EC" id="2.3.1.-" evidence="1"/>
<keyword evidence="1" id="KW-0808">Transferase</keyword>
<dbReference type="GO" id="GO:0047961">
    <property type="term" value="F:glycine N-acyltransferase activity"/>
    <property type="evidence" value="ECO:0007669"/>
    <property type="project" value="InterPro"/>
</dbReference>
<dbReference type="InterPro" id="IPR016181">
    <property type="entry name" value="Acyl_CoA_acyltransferase"/>
</dbReference>
<reference evidence="3" key="1">
    <citation type="submission" date="2017-02" db="UniProtKB">
        <authorList>
            <consortium name="WormBaseParasite"/>
        </authorList>
    </citation>
    <scope>IDENTIFICATION</scope>
</reference>
<dbReference type="STRING" id="131310.A0A0N4ZIG5"/>
<protein>
    <recommendedName>
        <fullName evidence="1">Glycine N-acyltransferase-like protein</fullName>
        <ecNumber evidence="1">2.3.1.-</ecNumber>
    </recommendedName>
</protein>
<dbReference type="GO" id="GO:0005739">
    <property type="term" value="C:mitochondrion"/>
    <property type="evidence" value="ECO:0007669"/>
    <property type="project" value="InterPro"/>
</dbReference>
<name>A0A0N4ZIG5_PARTI</name>
<dbReference type="Gene3D" id="3.40.630.30">
    <property type="match status" value="1"/>
</dbReference>
<accession>A0A0N4ZIG5</accession>
<organism evidence="2 3">
    <name type="scientific">Parastrongyloides trichosuri</name>
    <name type="common">Possum-specific nematode worm</name>
    <dbReference type="NCBI Taxonomy" id="131310"/>
    <lineage>
        <taxon>Eukaryota</taxon>
        <taxon>Metazoa</taxon>
        <taxon>Ecdysozoa</taxon>
        <taxon>Nematoda</taxon>
        <taxon>Chromadorea</taxon>
        <taxon>Rhabditida</taxon>
        <taxon>Tylenchina</taxon>
        <taxon>Panagrolaimomorpha</taxon>
        <taxon>Strongyloidoidea</taxon>
        <taxon>Strongyloididae</taxon>
        <taxon>Parastrongyloides</taxon>
    </lineage>
</organism>
<dbReference type="PANTHER" id="PTHR15298">
    <property type="entry name" value="L-COA N-ACYLTRANSFERASE-RELATED"/>
    <property type="match status" value="1"/>
</dbReference>
<proteinExistence type="inferred from homology"/>
<dbReference type="WBParaSite" id="PTRK_0000771900.1">
    <property type="protein sequence ID" value="PTRK_0000771900.1"/>
    <property type="gene ID" value="PTRK_0000771900"/>
</dbReference>
<keyword evidence="1" id="KW-0012">Acyltransferase</keyword>
<sequence>MLVKEIERVNLPDLLLKVKKIPNLLTIYHSIHTEVTHLFPFSKHYVFEAECEDEMIYFAFRKNVYVMPFLFIGTTSNKPLPVEKLEKIFEDFFKVFPDIEGIENYLTIGVANLTRTYNIWRSKYFKREPSVEYPTYLYYMNTDQKLMVKEDNAIIPNDYYYDDNISAEDSYIINQTWQHAKKGDLEQTRAKLQCLPFACIKYQGKPVSFEMSDPSGFLNHQFTIEEHRRKGLGLAIEIEISKKAIALDRIPFKTVELYNKSVLKNSDKSKYWTRWNDANHLPVEFLFIPFIQ</sequence>
<keyword evidence="2" id="KW-1185">Reference proteome</keyword>
<dbReference type="SUPFAM" id="SSF55729">
    <property type="entry name" value="Acyl-CoA N-acyltransferases (Nat)"/>
    <property type="match status" value="1"/>
</dbReference>
<evidence type="ECO:0000256" key="1">
    <source>
        <dbReference type="RuleBase" id="RU368002"/>
    </source>
</evidence>